<evidence type="ECO:0000256" key="1">
    <source>
        <dbReference type="ARBA" id="ARBA00001974"/>
    </source>
</evidence>
<protein>
    <recommendedName>
        <fullName evidence="8">Methylenetetrahydrofolate reductase</fullName>
    </recommendedName>
</protein>
<gene>
    <name evidence="9" type="ORF">RIF23_04725</name>
</gene>
<dbReference type="RefSeq" id="WP_310911058.1">
    <property type="nucleotide sequence ID" value="NZ_JAVLVT010000001.1"/>
</dbReference>
<comment type="pathway">
    <text evidence="2 8">One-carbon metabolism; tetrahydrofolate interconversion.</text>
</comment>
<organism evidence="9 10">
    <name type="scientific">Lipingzhangella rawalii</name>
    <dbReference type="NCBI Taxonomy" id="2055835"/>
    <lineage>
        <taxon>Bacteria</taxon>
        <taxon>Bacillati</taxon>
        <taxon>Actinomycetota</taxon>
        <taxon>Actinomycetes</taxon>
        <taxon>Streptosporangiales</taxon>
        <taxon>Nocardiopsidaceae</taxon>
        <taxon>Lipingzhangella</taxon>
    </lineage>
</organism>
<dbReference type="PANTHER" id="PTHR45754:SF3">
    <property type="entry name" value="METHYLENETETRAHYDROFOLATE REDUCTASE (NADPH)"/>
    <property type="match status" value="1"/>
</dbReference>
<evidence type="ECO:0000313" key="9">
    <source>
        <dbReference type="EMBL" id="MDS1269598.1"/>
    </source>
</evidence>
<sequence>MSQLAELLRSGHRPVVTAELPVIDGGGMATVRSQVAHFAPYVDGINATDNTAAHAHASNVAVAIAIRQLGVEPILQVVCRDKNRLALQADIMGAAMHDVTTVCCLTGDDVTAGDEPESRRVFDLDAPQLVRTAAGMAAGQYMSGRVIDPAPDLFIGAVENPAVPPFEQRVRRAQTKAAAGARFLQLQICYHPERLEAFTQLAQRVGLTRKTALLQSVCLTRGARGLRFMNREVPGIHIPEETLEWVDNAADPAEAAYQVTLGQARHALSLPGISGLHIADFRMDDSLGRLFTDLGLGGQEMQDVEELPANPMSSPTAGS</sequence>
<comment type="similarity">
    <text evidence="3 8">Belongs to the methylenetetrahydrofolate reductase family.</text>
</comment>
<proteinExistence type="inferred from homology"/>
<evidence type="ECO:0000256" key="3">
    <source>
        <dbReference type="ARBA" id="ARBA00006743"/>
    </source>
</evidence>
<keyword evidence="10" id="KW-1185">Reference proteome</keyword>
<evidence type="ECO:0000256" key="4">
    <source>
        <dbReference type="ARBA" id="ARBA00022630"/>
    </source>
</evidence>
<dbReference type="InterPro" id="IPR029041">
    <property type="entry name" value="FAD-linked_oxidoreductase-like"/>
</dbReference>
<keyword evidence="5 8" id="KW-0274">FAD</keyword>
<evidence type="ECO:0000256" key="8">
    <source>
        <dbReference type="RuleBase" id="RU003862"/>
    </source>
</evidence>
<dbReference type="Proteomes" id="UP001250214">
    <property type="component" value="Unassembled WGS sequence"/>
</dbReference>
<evidence type="ECO:0000256" key="5">
    <source>
        <dbReference type="ARBA" id="ARBA00022827"/>
    </source>
</evidence>
<evidence type="ECO:0000256" key="7">
    <source>
        <dbReference type="ARBA" id="ARBA00048628"/>
    </source>
</evidence>
<dbReference type="EMBL" id="JAVLVT010000001">
    <property type="protein sequence ID" value="MDS1269598.1"/>
    <property type="molecule type" value="Genomic_DNA"/>
</dbReference>
<keyword evidence="6 8" id="KW-0560">Oxidoreductase</keyword>
<evidence type="ECO:0000313" key="10">
    <source>
        <dbReference type="Proteomes" id="UP001250214"/>
    </source>
</evidence>
<evidence type="ECO:0000256" key="6">
    <source>
        <dbReference type="ARBA" id="ARBA00023002"/>
    </source>
</evidence>
<name>A0ABU2H2S1_9ACTN</name>
<dbReference type="Gene3D" id="3.20.20.220">
    <property type="match status" value="1"/>
</dbReference>
<evidence type="ECO:0000256" key="2">
    <source>
        <dbReference type="ARBA" id="ARBA00004777"/>
    </source>
</evidence>
<dbReference type="GO" id="GO:0004489">
    <property type="term" value="F:methylenetetrahydrofolate reductase [NAD(P)H] activity"/>
    <property type="evidence" value="ECO:0007669"/>
    <property type="project" value="UniProtKB-EC"/>
</dbReference>
<dbReference type="SUPFAM" id="SSF51730">
    <property type="entry name" value="FAD-linked oxidoreductase"/>
    <property type="match status" value="1"/>
</dbReference>
<keyword evidence="4 8" id="KW-0285">Flavoprotein</keyword>
<dbReference type="InterPro" id="IPR003171">
    <property type="entry name" value="Mehydrof_redctse-like"/>
</dbReference>
<comment type="catalytic activity">
    <reaction evidence="7">
        <text>(6S)-5-methyl-5,6,7,8-tetrahydrofolate + NAD(+) = (6R)-5,10-methylene-5,6,7,8-tetrahydrofolate + NADH + H(+)</text>
        <dbReference type="Rhea" id="RHEA:19821"/>
        <dbReference type="ChEBI" id="CHEBI:15378"/>
        <dbReference type="ChEBI" id="CHEBI:15636"/>
        <dbReference type="ChEBI" id="CHEBI:18608"/>
        <dbReference type="ChEBI" id="CHEBI:57540"/>
        <dbReference type="ChEBI" id="CHEBI:57945"/>
        <dbReference type="EC" id="1.5.1.54"/>
    </reaction>
    <physiologicalReaction direction="right-to-left" evidence="7">
        <dbReference type="Rhea" id="RHEA:19823"/>
    </physiologicalReaction>
</comment>
<reference evidence="10" key="1">
    <citation type="submission" date="2023-07" db="EMBL/GenBank/DDBJ databases">
        <title>Novel species in the genus Lipingzhangella isolated from Sambhar Salt Lake.</title>
        <authorList>
            <person name="Jiya N."/>
            <person name="Kajale S."/>
            <person name="Sharma A."/>
        </authorList>
    </citation>
    <scope>NUCLEOTIDE SEQUENCE [LARGE SCALE GENOMIC DNA]</scope>
    <source>
        <strain evidence="10">LS1_29</strain>
    </source>
</reference>
<comment type="cofactor">
    <cofactor evidence="1 8">
        <name>FAD</name>
        <dbReference type="ChEBI" id="CHEBI:57692"/>
    </cofactor>
</comment>
<comment type="caution">
    <text evidence="9">The sequence shown here is derived from an EMBL/GenBank/DDBJ whole genome shotgun (WGS) entry which is preliminary data.</text>
</comment>
<accession>A0ABU2H2S1</accession>
<dbReference type="Pfam" id="PF02219">
    <property type="entry name" value="MTHFR"/>
    <property type="match status" value="1"/>
</dbReference>
<dbReference type="PANTHER" id="PTHR45754">
    <property type="entry name" value="METHYLENETETRAHYDROFOLATE REDUCTASE"/>
    <property type="match status" value="1"/>
</dbReference>